<evidence type="ECO:0000313" key="4">
    <source>
        <dbReference type="Proteomes" id="UP001156682"/>
    </source>
</evidence>
<accession>A0ABQ5ZXI5</accession>
<gene>
    <name evidence="3" type="ORF">GCM10007878_01380</name>
</gene>
<dbReference type="Proteomes" id="UP001156682">
    <property type="component" value="Unassembled WGS sequence"/>
</dbReference>
<dbReference type="PROSITE" id="PS51257">
    <property type="entry name" value="PROKAR_LIPOPROTEIN"/>
    <property type="match status" value="1"/>
</dbReference>
<feature type="signal peptide" evidence="2">
    <location>
        <begin position="1"/>
        <end position="31"/>
    </location>
</feature>
<organism evidence="3 4">
    <name type="scientific">Marinospirillum insulare</name>
    <dbReference type="NCBI Taxonomy" id="217169"/>
    <lineage>
        <taxon>Bacteria</taxon>
        <taxon>Pseudomonadati</taxon>
        <taxon>Pseudomonadota</taxon>
        <taxon>Gammaproteobacteria</taxon>
        <taxon>Oceanospirillales</taxon>
        <taxon>Oceanospirillaceae</taxon>
        <taxon>Marinospirillum</taxon>
    </lineage>
</organism>
<evidence type="ECO:0000256" key="2">
    <source>
        <dbReference type="SAM" id="SignalP"/>
    </source>
</evidence>
<sequence length="382" mass="41126">MQRKTQSSLKFNKKPLAISLALLLLAGGLQGCNSSSDDDKDSSNNGSTPPATSSANLATLDATKAKARIDLATGKVVAEEEPWQVAYQKYIGFSLKTGVKACLAHEITTLYDADSKPIEAEFNKLNKDNTLASFNAVDINNTDICTPVADTVNPQISSDAWWTYNPDPAAAGKVTVHTDTSNGWILKSADGQAYARIKFTEFATRQYTMKMNVEQWSGSNFEPAVSTPDLDFSSSAVYWDLETNSVSATDNGDWELKFSKQGRDILIQVNGGASGKGQAGVAGKDGALQVASVDDVTDPTNTAQVYKYFADSAEGAFTKPGDFGPLEYGVGEGNHDMWPTFATYLIEDNSNFYKMQVISNKGESGSDPSATLVIRYDEAKAK</sequence>
<dbReference type="RefSeq" id="WP_027850133.1">
    <property type="nucleotide sequence ID" value="NZ_BSOR01000001.1"/>
</dbReference>
<evidence type="ECO:0000313" key="3">
    <source>
        <dbReference type="EMBL" id="GLR62703.1"/>
    </source>
</evidence>
<keyword evidence="4" id="KW-1185">Reference proteome</keyword>
<feature type="chain" id="PRO_5046226522" description="HmuY protein" evidence="2">
    <location>
        <begin position="32"/>
        <end position="382"/>
    </location>
</feature>
<name>A0ABQ5ZXI5_9GAMM</name>
<protein>
    <recommendedName>
        <fullName evidence="5">HmuY protein</fullName>
    </recommendedName>
</protein>
<evidence type="ECO:0008006" key="5">
    <source>
        <dbReference type="Google" id="ProtNLM"/>
    </source>
</evidence>
<dbReference type="EMBL" id="BSOR01000001">
    <property type="protein sequence ID" value="GLR62703.1"/>
    <property type="molecule type" value="Genomic_DNA"/>
</dbReference>
<keyword evidence="2" id="KW-0732">Signal</keyword>
<evidence type="ECO:0000256" key="1">
    <source>
        <dbReference type="SAM" id="MobiDB-lite"/>
    </source>
</evidence>
<feature type="region of interest" description="Disordered" evidence="1">
    <location>
        <begin position="34"/>
        <end position="55"/>
    </location>
</feature>
<reference evidence="4" key="1">
    <citation type="journal article" date="2019" name="Int. J. Syst. Evol. Microbiol.">
        <title>The Global Catalogue of Microorganisms (GCM) 10K type strain sequencing project: providing services to taxonomists for standard genome sequencing and annotation.</title>
        <authorList>
            <consortium name="The Broad Institute Genomics Platform"/>
            <consortium name="The Broad Institute Genome Sequencing Center for Infectious Disease"/>
            <person name="Wu L."/>
            <person name="Ma J."/>
        </authorList>
    </citation>
    <scope>NUCLEOTIDE SEQUENCE [LARGE SCALE GENOMIC DNA]</scope>
    <source>
        <strain evidence="4">NBRC 100033</strain>
    </source>
</reference>
<proteinExistence type="predicted"/>
<comment type="caution">
    <text evidence="3">The sequence shown here is derived from an EMBL/GenBank/DDBJ whole genome shotgun (WGS) entry which is preliminary data.</text>
</comment>